<dbReference type="HAMAP" id="MF_00003">
    <property type="entry name" value="RbfA"/>
    <property type="match status" value="1"/>
</dbReference>
<dbReference type="Proteomes" id="UP000005307">
    <property type="component" value="Chromosome"/>
</dbReference>
<evidence type="ECO:0000256" key="2">
    <source>
        <dbReference type="HAMAP-Rule" id="MF_00003"/>
    </source>
</evidence>
<dbReference type="HOGENOM" id="CLU_089475_1_0_5"/>
<dbReference type="InterPro" id="IPR023799">
    <property type="entry name" value="RbfA_dom_sf"/>
</dbReference>
<proteinExistence type="inferred from homology"/>
<name>M9RCT7_9RHOB</name>
<comment type="subunit">
    <text evidence="2">Monomer. Binds 30S ribosomal subunits, but not 50S ribosomal subunits or 70S ribosomes.</text>
</comment>
<evidence type="ECO:0000313" key="3">
    <source>
        <dbReference type="EMBL" id="AGI69967.1"/>
    </source>
</evidence>
<organism evidence="3 4">
    <name type="scientific">Octadecabacter antarcticus 307</name>
    <dbReference type="NCBI Taxonomy" id="391626"/>
    <lineage>
        <taxon>Bacteria</taxon>
        <taxon>Pseudomonadati</taxon>
        <taxon>Pseudomonadota</taxon>
        <taxon>Alphaproteobacteria</taxon>
        <taxon>Rhodobacterales</taxon>
        <taxon>Roseobacteraceae</taxon>
        <taxon>Octadecabacter</taxon>
    </lineage>
</organism>
<dbReference type="NCBIfam" id="NF001802">
    <property type="entry name" value="PRK00521.2-5"/>
    <property type="match status" value="1"/>
</dbReference>
<gene>
    <name evidence="2 3" type="primary">rbfA</name>
    <name evidence="3" type="ORF">OAN307_c46170</name>
</gene>
<keyword evidence="4" id="KW-1185">Reference proteome</keyword>
<dbReference type="eggNOG" id="COG0858">
    <property type="taxonomic scope" value="Bacteria"/>
</dbReference>
<dbReference type="InterPro" id="IPR020053">
    <property type="entry name" value="Ribosome-bd_factorA_CS"/>
</dbReference>
<sequence length="142" mass="15956">MAKNRFQGKDGPTTRQLRVGELIRRTMSELLQRGEVHDPDLQRMSITVGEVRMTPDLSIATCFVLPLGGKDADVAIAALARNKGELRHLISRGMKLKVTPDLRFRIDDMYDRMDATRVMFAQDRVAKDVAAEPESPDSEDTD</sequence>
<dbReference type="PANTHER" id="PTHR33515">
    <property type="entry name" value="RIBOSOME-BINDING FACTOR A, CHLOROPLASTIC-RELATED"/>
    <property type="match status" value="1"/>
</dbReference>
<dbReference type="InterPro" id="IPR015946">
    <property type="entry name" value="KH_dom-like_a/b"/>
</dbReference>
<evidence type="ECO:0000256" key="1">
    <source>
        <dbReference type="ARBA" id="ARBA00022517"/>
    </source>
</evidence>
<comment type="function">
    <text evidence="2">One of several proteins that assist in the late maturation steps of the functional core of the 30S ribosomal subunit. Associates with free 30S ribosomal subunits (but not with 30S subunits that are part of 70S ribosomes or polysomes). Required for efficient processing of 16S rRNA. May interact with the 5'-terminal helix region of 16S rRNA.</text>
</comment>
<keyword evidence="1 2" id="KW-0690">Ribosome biogenesis</keyword>
<dbReference type="KEGG" id="oat:OAN307_c46170"/>
<comment type="similarity">
    <text evidence="2">Belongs to the RbfA family.</text>
</comment>
<dbReference type="GO" id="GO:0043024">
    <property type="term" value="F:ribosomal small subunit binding"/>
    <property type="evidence" value="ECO:0007669"/>
    <property type="project" value="TreeGrafter"/>
</dbReference>
<dbReference type="PANTHER" id="PTHR33515:SF1">
    <property type="entry name" value="RIBOSOME-BINDING FACTOR A, CHLOROPLASTIC-RELATED"/>
    <property type="match status" value="1"/>
</dbReference>
<dbReference type="STRING" id="391626.OAN307_c46170"/>
<dbReference type="OrthoDB" id="9805051at2"/>
<accession>M9RCT7</accession>
<keyword evidence="2" id="KW-0963">Cytoplasm</keyword>
<comment type="subcellular location">
    <subcellularLocation>
        <location evidence="2">Cytoplasm</location>
    </subcellularLocation>
</comment>
<dbReference type="AlphaFoldDB" id="M9RCT7"/>
<dbReference type="GO" id="GO:0030490">
    <property type="term" value="P:maturation of SSU-rRNA"/>
    <property type="evidence" value="ECO:0007669"/>
    <property type="project" value="UniProtKB-UniRule"/>
</dbReference>
<protein>
    <recommendedName>
        <fullName evidence="2">Ribosome-binding factor A</fullName>
    </recommendedName>
</protein>
<dbReference type="InterPro" id="IPR000238">
    <property type="entry name" value="RbfA"/>
</dbReference>
<reference evidence="3 4" key="1">
    <citation type="journal article" date="2013" name="PLoS ONE">
        <title>Poles Apart: Arctic and Antarctic Octadecabacter strains Share High Genome Plasticity and a New Type of Xanthorhodopsin.</title>
        <authorList>
            <person name="Vollmers J."/>
            <person name="Voget S."/>
            <person name="Dietrich S."/>
            <person name="Gollnow K."/>
            <person name="Smits M."/>
            <person name="Meyer K."/>
            <person name="Brinkhoff T."/>
            <person name="Simon M."/>
            <person name="Daniel R."/>
        </authorList>
    </citation>
    <scope>NUCLEOTIDE SEQUENCE [LARGE SCALE GENOMIC DNA]</scope>
    <source>
        <strain evidence="3 4">307</strain>
    </source>
</reference>
<dbReference type="Pfam" id="PF02033">
    <property type="entry name" value="RBFA"/>
    <property type="match status" value="1"/>
</dbReference>
<evidence type="ECO:0000313" key="4">
    <source>
        <dbReference type="Proteomes" id="UP000005307"/>
    </source>
</evidence>
<dbReference type="RefSeq" id="WP_015501853.1">
    <property type="nucleotide sequence ID" value="NC_020911.1"/>
</dbReference>
<dbReference type="EMBL" id="CP003740">
    <property type="protein sequence ID" value="AGI69967.1"/>
    <property type="molecule type" value="Genomic_DNA"/>
</dbReference>
<dbReference type="PROSITE" id="PS01319">
    <property type="entry name" value="RBFA"/>
    <property type="match status" value="1"/>
</dbReference>
<dbReference type="Gene3D" id="3.30.300.20">
    <property type="match status" value="1"/>
</dbReference>
<dbReference type="SUPFAM" id="SSF89919">
    <property type="entry name" value="Ribosome-binding factor A, RbfA"/>
    <property type="match status" value="1"/>
</dbReference>
<dbReference type="GO" id="GO:0005829">
    <property type="term" value="C:cytosol"/>
    <property type="evidence" value="ECO:0007669"/>
    <property type="project" value="TreeGrafter"/>
</dbReference>